<evidence type="ECO:0000313" key="4">
    <source>
        <dbReference type="Proteomes" id="UP000829685"/>
    </source>
</evidence>
<keyword evidence="4" id="KW-1185">Reference proteome</keyword>
<feature type="compositionally biased region" description="Basic and acidic residues" evidence="2">
    <location>
        <begin position="62"/>
        <end position="72"/>
    </location>
</feature>
<protein>
    <recommendedName>
        <fullName evidence="5">Paramyosin</fullName>
    </recommendedName>
</protein>
<gene>
    <name evidence="3" type="ORF">JX265_006335</name>
</gene>
<feature type="compositionally biased region" description="Basic residues" evidence="2">
    <location>
        <begin position="736"/>
        <end position="751"/>
    </location>
</feature>
<feature type="region of interest" description="Disordered" evidence="2">
    <location>
        <begin position="1"/>
        <end position="208"/>
    </location>
</feature>
<name>A0A9P9WM11_9PEZI</name>
<dbReference type="PANTHER" id="PTHR32258">
    <property type="entry name" value="PROTEIN NETWORKED 4A"/>
    <property type="match status" value="1"/>
</dbReference>
<evidence type="ECO:0000256" key="1">
    <source>
        <dbReference type="SAM" id="Coils"/>
    </source>
</evidence>
<feature type="coiled-coil region" evidence="1">
    <location>
        <begin position="499"/>
        <end position="685"/>
    </location>
</feature>
<evidence type="ECO:0000313" key="3">
    <source>
        <dbReference type="EMBL" id="KAI1870165.1"/>
    </source>
</evidence>
<comment type="caution">
    <text evidence="3">The sequence shown here is derived from an EMBL/GenBank/DDBJ whole genome shotgun (WGS) entry which is preliminary data.</text>
</comment>
<proteinExistence type="predicted"/>
<sequence length="782" mass="87894">MASSSRPRVEIENPMPGGFSSYLEQTNHPSGQSSGMTSETETCSSRPSDRPALPVRGILKSETSRKPQDHLAARFYRVPRPDQMQPAPTYPPVSYGHDNSWNNYDGYESYDPESGYDHETDSQSASSELSVNTQATSVASDETVTDPGRKSTQIKHVRHVPPPTVARVKARPRTRPPSETTKSSQKRQVNIQIFPPGQSSSQEVQLSRKAEKDLLDKIEELENEADSLRGMRVQLGKDLSDMSDRFSLKTLENKELQKSLSQERNAKELLSRELHKQRTMLDEFRSNLELHKGMLEDTEKARDSFKTARDNLGKQMESRDAQHKALEAVLVRKAAELELSSRTFEEQASLKDKQLNDVTQEKDSLLKQLEEQEVKMRNVKALVTERDSLRKELEDYHKKVEDLTNSQATLKEEKEFLEETQNKLQTQIQEMNQEKDNLNANIEGLREEIKGLKGEIEVFKVKISDIESDNKDLGDQLQVEKDQTQQLVDDEKMRTEAVEKQAESDKARLQATISGLKTELEGAKDANVVIVAERMEISTKLSQVSDSLATAEGEVKQLQERNKSLESDIETTKTLTSEMTSKVKELEKLSEQHNLLEERANALQADVDKHVEGDAALQAEKDELKAEKEKLDALKEALQDGTAITKLADEKAELDRRVKELDSQVEALKSEEAKLKTEVETLKAEADKVPALTEQHQVVSAQLASVTHDLNLAKAASEASADQVRDMQAQLTKLLSRTKSRSGSRSKKHERARSTGLVFVRNPSDKGSGIYVATRESLKPSD</sequence>
<keyword evidence="1" id="KW-0175">Coiled coil</keyword>
<evidence type="ECO:0000256" key="2">
    <source>
        <dbReference type="SAM" id="MobiDB-lite"/>
    </source>
</evidence>
<dbReference type="InterPro" id="IPR051861">
    <property type="entry name" value="NET_actin-binding_domain"/>
</dbReference>
<evidence type="ECO:0008006" key="5">
    <source>
        <dbReference type="Google" id="ProtNLM"/>
    </source>
</evidence>
<organism evidence="3 4">
    <name type="scientific">Neoarthrinium moseri</name>
    <dbReference type="NCBI Taxonomy" id="1658444"/>
    <lineage>
        <taxon>Eukaryota</taxon>
        <taxon>Fungi</taxon>
        <taxon>Dikarya</taxon>
        <taxon>Ascomycota</taxon>
        <taxon>Pezizomycotina</taxon>
        <taxon>Sordariomycetes</taxon>
        <taxon>Xylariomycetidae</taxon>
        <taxon>Amphisphaeriales</taxon>
        <taxon>Apiosporaceae</taxon>
        <taxon>Neoarthrinium</taxon>
    </lineage>
</organism>
<dbReference type="PANTHER" id="PTHR32258:SF28">
    <property type="entry name" value="PROTEIN NETWORKED 3A-RELATED"/>
    <property type="match status" value="1"/>
</dbReference>
<feature type="region of interest" description="Disordered" evidence="2">
    <location>
        <begin position="732"/>
        <end position="782"/>
    </location>
</feature>
<dbReference type="EMBL" id="JAFIMR010000014">
    <property type="protein sequence ID" value="KAI1870165.1"/>
    <property type="molecule type" value="Genomic_DNA"/>
</dbReference>
<dbReference type="Proteomes" id="UP000829685">
    <property type="component" value="Unassembled WGS sequence"/>
</dbReference>
<dbReference type="Gene3D" id="1.10.287.1490">
    <property type="match status" value="1"/>
</dbReference>
<feature type="compositionally biased region" description="Polar residues" evidence="2">
    <location>
        <begin position="177"/>
        <end position="205"/>
    </location>
</feature>
<feature type="compositionally biased region" description="Polar residues" evidence="2">
    <location>
        <begin position="122"/>
        <end position="142"/>
    </location>
</feature>
<accession>A0A9P9WM11</accession>
<reference evidence="3" key="1">
    <citation type="submission" date="2021-03" db="EMBL/GenBank/DDBJ databases">
        <title>Revisited historic fungal species revealed as producer of novel bioactive compounds through whole genome sequencing and comparative genomics.</title>
        <authorList>
            <person name="Vignolle G.A."/>
            <person name="Hochenegger N."/>
            <person name="Mach R.L."/>
            <person name="Mach-Aigner A.R."/>
            <person name="Javad Rahimi M."/>
            <person name="Salim K.A."/>
            <person name="Chan C.M."/>
            <person name="Lim L.B.L."/>
            <person name="Cai F."/>
            <person name="Druzhinina I.S."/>
            <person name="U'Ren J.M."/>
            <person name="Derntl C."/>
        </authorList>
    </citation>
    <scope>NUCLEOTIDE SEQUENCE</scope>
    <source>
        <strain evidence="3">TUCIM 5799</strain>
    </source>
</reference>
<dbReference type="AlphaFoldDB" id="A0A9P9WM11"/>
<feature type="compositionally biased region" description="Polar residues" evidence="2">
    <location>
        <begin position="22"/>
        <end position="46"/>
    </location>
</feature>
<feature type="coiled-coil region" evidence="1">
    <location>
        <begin position="355"/>
        <end position="462"/>
    </location>
</feature>